<dbReference type="AlphaFoldDB" id="A0A0F7ZPR5"/>
<evidence type="ECO:0000256" key="2">
    <source>
        <dbReference type="SAM" id="SignalP"/>
    </source>
</evidence>
<feature type="region of interest" description="Disordered" evidence="1">
    <location>
        <begin position="281"/>
        <end position="300"/>
    </location>
</feature>
<accession>A0A0F7ZPR5</accession>
<evidence type="ECO:0000313" key="3">
    <source>
        <dbReference type="EMBL" id="KJZ75960.1"/>
    </source>
</evidence>
<proteinExistence type="predicted"/>
<feature type="chain" id="PRO_5002526163" evidence="2">
    <location>
        <begin position="17"/>
        <end position="460"/>
    </location>
</feature>
<dbReference type="Proteomes" id="UP000054481">
    <property type="component" value="Unassembled WGS sequence"/>
</dbReference>
<feature type="signal peptide" evidence="2">
    <location>
        <begin position="1"/>
        <end position="16"/>
    </location>
</feature>
<gene>
    <name evidence="3" type="ORF">HIM_04784</name>
</gene>
<dbReference type="OrthoDB" id="4919657at2759"/>
<name>A0A0F7ZPR5_9HYPO</name>
<evidence type="ECO:0000256" key="1">
    <source>
        <dbReference type="SAM" id="MobiDB-lite"/>
    </source>
</evidence>
<feature type="compositionally biased region" description="Polar residues" evidence="1">
    <location>
        <begin position="290"/>
        <end position="300"/>
    </location>
</feature>
<organism evidence="3 4">
    <name type="scientific">Hirsutella minnesotensis 3608</name>
    <dbReference type="NCBI Taxonomy" id="1043627"/>
    <lineage>
        <taxon>Eukaryota</taxon>
        <taxon>Fungi</taxon>
        <taxon>Dikarya</taxon>
        <taxon>Ascomycota</taxon>
        <taxon>Pezizomycotina</taxon>
        <taxon>Sordariomycetes</taxon>
        <taxon>Hypocreomycetidae</taxon>
        <taxon>Hypocreales</taxon>
        <taxon>Ophiocordycipitaceae</taxon>
        <taxon>Hirsutella</taxon>
    </lineage>
</organism>
<reference evidence="3 4" key="1">
    <citation type="journal article" date="2014" name="Genome Biol. Evol.">
        <title>Comparative genomics and transcriptomics analyses reveal divergent lifestyle features of nematode endoparasitic fungus Hirsutella minnesotensis.</title>
        <authorList>
            <person name="Lai Y."/>
            <person name="Liu K."/>
            <person name="Zhang X."/>
            <person name="Zhang X."/>
            <person name="Li K."/>
            <person name="Wang N."/>
            <person name="Shu C."/>
            <person name="Wu Y."/>
            <person name="Wang C."/>
            <person name="Bushley K.E."/>
            <person name="Xiang M."/>
            <person name="Liu X."/>
        </authorList>
    </citation>
    <scope>NUCLEOTIDE SEQUENCE [LARGE SCALE GENOMIC DNA]</scope>
    <source>
        <strain evidence="3 4">3608</strain>
    </source>
</reference>
<dbReference type="EMBL" id="KQ030514">
    <property type="protein sequence ID" value="KJZ75960.1"/>
    <property type="molecule type" value="Genomic_DNA"/>
</dbReference>
<sequence length="460" mass="51597">MLVVLSSLVLPLAASASVVGVNALEPRQSPQGPQWFKPGVNCSKREESCLGTEVWCAKPEYYKEIDQYPNQQACFDARIEKTEWRYISTDCLADFEICDGTDVVCSRIEDWAIRGSCYAARPKGKWLPKYAPGCLAAGRDDDERCVGTEEFCRAEARIKSYGSPEACLARREEAPKESKKQEFLIKNFLKCFGDPTEECEGTEDFCFRPTGSKKPGDVLACVESRANPPLYAADSPECNTSRQKGYNSEACLGTTAWCASEDRVKIYGSKERCEAFRKQSSDKPSKWVPPNQTCRDNSDQSEQCRGTEQICQWHSFERDACYRAREAAPFLLSKPDGCPQAGPQVESCVGTDSWCHERYNEMNYLSEGECFSRRGFKHDEMVAEVVKKMGNMMTEIILKNGEKVVKDAVYYDLVGSRGDENSTKKSITDYVNQFLEKLEKETLPGASQKFMANVRKAAGA</sequence>
<protein>
    <submittedName>
        <fullName evidence="3">Uncharacterized protein</fullName>
    </submittedName>
</protein>
<keyword evidence="2" id="KW-0732">Signal</keyword>
<keyword evidence="4" id="KW-1185">Reference proteome</keyword>
<evidence type="ECO:0000313" key="4">
    <source>
        <dbReference type="Proteomes" id="UP000054481"/>
    </source>
</evidence>